<reference evidence="1" key="1">
    <citation type="submission" date="2014-05" db="EMBL/GenBank/DDBJ databases">
        <authorList>
            <person name="Chronopoulou M."/>
        </authorList>
    </citation>
    <scope>NUCLEOTIDE SEQUENCE</scope>
    <source>
        <tissue evidence="1">Whole organism</tissue>
    </source>
</reference>
<evidence type="ECO:0000313" key="1">
    <source>
        <dbReference type="EMBL" id="CDW40371.1"/>
    </source>
</evidence>
<accession>A0A0K2URM1</accession>
<protein>
    <submittedName>
        <fullName evidence="1">Uncharacterized protein</fullName>
    </submittedName>
</protein>
<proteinExistence type="predicted"/>
<name>A0A0K2URM1_LEPSM</name>
<dbReference type="EMBL" id="HACA01023010">
    <property type="protein sequence ID" value="CDW40371.1"/>
    <property type="molecule type" value="Transcribed_RNA"/>
</dbReference>
<dbReference type="AlphaFoldDB" id="A0A0K2URM1"/>
<sequence length="72" mass="8325">MFLQLKRYDTDSSTLFRSGPEMTKYVKNILLKNNFCFLGHLSCNGILKLLKITILKYIYGLQDFAKTTVVKS</sequence>
<organism evidence="1">
    <name type="scientific">Lepeophtheirus salmonis</name>
    <name type="common">Salmon louse</name>
    <name type="synonym">Caligus salmonis</name>
    <dbReference type="NCBI Taxonomy" id="72036"/>
    <lineage>
        <taxon>Eukaryota</taxon>
        <taxon>Metazoa</taxon>
        <taxon>Ecdysozoa</taxon>
        <taxon>Arthropoda</taxon>
        <taxon>Crustacea</taxon>
        <taxon>Multicrustacea</taxon>
        <taxon>Hexanauplia</taxon>
        <taxon>Copepoda</taxon>
        <taxon>Siphonostomatoida</taxon>
        <taxon>Caligidae</taxon>
        <taxon>Lepeophtheirus</taxon>
    </lineage>
</organism>